<dbReference type="PANTHER" id="PTHR12514">
    <property type="entry name" value="ENHANCER OF YELLOW 2 TRANSCRIPTION FACTOR"/>
    <property type="match status" value="1"/>
</dbReference>
<proteinExistence type="predicted"/>
<dbReference type="EMBL" id="JBANRG010000003">
    <property type="protein sequence ID" value="KAK7469046.1"/>
    <property type="molecule type" value="Genomic_DNA"/>
</dbReference>
<name>A0ABR1K0B8_9AGAR</name>
<keyword evidence="2" id="KW-1185">Reference proteome</keyword>
<evidence type="ECO:0000313" key="2">
    <source>
        <dbReference type="Proteomes" id="UP001498398"/>
    </source>
</evidence>
<dbReference type="InterPro" id="IPR038212">
    <property type="entry name" value="TF_EnY2_sf"/>
</dbReference>
<dbReference type="Proteomes" id="UP001498398">
    <property type="component" value="Unassembled WGS sequence"/>
</dbReference>
<sequence>MPASPSDIENFHLQIQRRLVESGEWEKLMNNFIAKVSESGWLDEMLQKGKNVAQDLDQLQFEAVQSALARDAHRNVPLPIRRELLNTIRQYLEKQFE</sequence>
<gene>
    <name evidence="1" type="primary">SUS1</name>
    <name evidence="1" type="ORF">VKT23_003540</name>
</gene>
<organism evidence="1 2">
    <name type="scientific">Marasmiellus scandens</name>
    <dbReference type="NCBI Taxonomy" id="2682957"/>
    <lineage>
        <taxon>Eukaryota</taxon>
        <taxon>Fungi</taxon>
        <taxon>Dikarya</taxon>
        <taxon>Basidiomycota</taxon>
        <taxon>Agaricomycotina</taxon>
        <taxon>Agaricomycetes</taxon>
        <taxon>Agaricomycetidae</taxon>
        <taxon>Agaricales</taxon>
        <taxon>Marasmiineae</taxon>
        <taxon>Omphalotaceae</taxon>
        <taxon>Marasmiellus</taxon>
    </lineage>
</organism>
<accession>A0ABR1K0B8</accession>
<evidence type="ECO:0000313" key="1">
    <source>
        <dbReference type="EMBL" id="KAK7469046.1"/>
    </source>
</evidence>
<dbReference type="Gene3D" id="1.10.246.140">
    <property type="match status" value="1"/>
</dbReference>
<comment type="caution">
    <text evidence="1">The sequence shown here is derived from an EMBL/GenBank/DDBJ whole genome shotgun (WGS) entry which is preliminary data.</text>
</comment>
<dbReference type="InterPro" id="IPR018783">
    <property type="entry name" value="TF_ENY2"/>
</dbReference>
<reference evidence="1 2" key="1">
    <citation type="submission" date="2024-01" db="EMBL/GenBank/DDBJ databases">
        <title>A draft genome for the cacao thread blight pathogen Marasmiellus scandens.</title>
        <authorList>
            <person name="Baruah I.K."/>
            <person name="Leung J."/>
            <person name="Bukari Y."/>
            <person name="Amoako-Attah I."/>
            <person name="Meinhardt L.W."/>
            <person name="Bailey B.A."/>
            <person name="Cohen S.P."/>
        </authorList>
    </citation>
    <scope>NUCLEOTIDE SEQUENCE [LARGE SCALE GENOMIC DNA]</scope>
    <source>
        <strain evidence="1 2">GH-19</strain>
    </source>
</reference>
<protein>
    <submittedName>
        <fullName evidence="1">SAGA histone acetylase and TREX-2 complexes component</fullName>
    </submittedName>
</protein>
<dbReference type="Pfam" id="PF10163">
    <property type="entry name" value="EnY2"/>
    <property type="match status" value="1"/>
</dbReference>